<dbReference type="Pfam" id="PF13675">
    <property type="entry name" value="PilJ"/>
    <property type="match status" value="1"/>
</dbReference>
<evidence type="ECO:0000259" key="9">
    <source>
        <dbReference type="PROSITE" id="PS50111"/>
    </source>
</evidence>
<evidence type="ECO:0000259" key="10">
    <source>
        <dbReference type="PROSITE" id="PS50885"/>
    </source>
</evidence>
<comment type="subcellular location">
    <subcellularLocation>
        <location evidence="1">Membrane</location>
        <topology evidence="1">Multi-pass membrane protein</topology>
    </subcellularLocation>
</comment>
<keyword evidence="4 8" id="KW-1133">Transmembrane helix</keyword>
<reference evidence="11" key="2">
    <citation type="submission" date="2021-04" db="EMBL/GenBank/DDBJ databases">
        <authorList>
            <person name="Gilroy R."/>
        </authorList>
    </citation>
    <scope>NUCLEOTIDE SEQUENCE</scope>
    <source>
        <strain evidence="11">ChiBcec8-14828</strain>
    </source>
</reference>
<dbReference type="PRINTS" id="PR00260">
    <property type="entry name" value="CHEMTRNSDUCR"/>
</dbReference>
<keyword evidence="7" id="KW-0807">Transducer</keyword>
<dbReference type="InterPro" id="IPR004089">
    <property type="entry name" value="MCPsignal_dom"/>
</dbReference>
<sequence length="527" mass="56644">MKIHKLMYIVLSFLAVVSLLGTIFMFVMLNSNQDNAKVVNYSGMVRGGVQRILKLHLLEQPVDDLVSQMDKTINGLLDGDASMGLSKAADANFRAKMEAVRTYWNDELKAQLIHEKGEHDPQALLEKSEEFFTMTDEAATAAEAFSEKGILEMKVAIVVIFVVNVACIVSIGLLISRRVLSPLKQLENGVTKFAGGNLSAEIDYRSNDELGSLAESMRGMMHQLRGYIEEIEYQLQEISHGNLDVQVRAEFRGDFVAIERSLEKIVSSLNDTMNHIGSSAEQVAANSQQVAVGIQTVVSGASQEGNAMEALTSTVSDVSGQLGQTAHNAARADEMVKKVSQQIERCGDQMQQMVKAMEHISETSASIGKITKAIEDIAFQTNILALNAAVEAARAGAAGKGFAVVADEVRALANKSSESAKSTAALVSTSMTAVTNGTQIAAQTSDLLREVVTMAQEVTGAVDSITGATAQQSQSLEEIMQGIHQVNNAITNNIAAAEESSAAGEELSEQAKVMKELVAKFRLKQVV</sequence>
<dbReference type="AlphaFoldDB" id="A0A9D2M0T7"/>
<dbReference type="PROSITE" id="PS50885">
    <property type="entry name" value="HAMP"/>
    <property type="match status" value="1"/>
</dbReference>
<dbReference type="SMART" id="SM00304">
    <property type="entry name" value="HAMP"/>
    <property type="match status" value="1"/>
</dbReference>
<dbReference type="PROSITE" id="PS50111">
    <property type="entry name" value="CHEMOTAXIS_TRANSDUC_2"/>
    <property type="match status" value="1"/>
</dbReference>
<organism evidence="11 12">
    <name type="scientific">Candidatus Ruthenibacterium avium</name>
    <dbReference type="NCBI Taxonomy" id="2838751"/>
    <lineage>
        <taxon>Bacteria</taxon>
        <taxon>Bacillati</taxon>
        <taxon>Bacillota</taxon>
        <taxon>Clostridia</taxon>
        <taxon>Eubacteriales</taxon>
        <taxon>Oscillospiraceae</taxon>
        <taxon>Ruthenibacterium</taxon>
    </lineage>
</organism>
<dbReference type="GO" id="GO:0006935">
    <property type="term" value="P:chemotaxis"/>
    <property type="evidence" value="ECO:0007669"/>
    <property type="project" value="UniProtKB-KW"/>
</dbReference>
<dbReference type="Proteomes" id="UP000824209">
    <property type="component" value="Unassembled WGS sequence"/>
</dbReference>
<keyword evidence="2" id="KW-0145">Chemotaxis</keyword>
<evidence type="ECO:0000256" key="5">
    <source>
        <dbReference type="ARBA" id="ARBA00023136"/>
    </source>
</evidence>
<dbReference type="Gene3D" id="1.10.287.950">
    <property type="entry name" value="Methyl-accepting chemotaxis protein"/>
    <property type="match status" value="1"/>
</dbReference>
<evidence type="ECO:0000256" key="2">
    <source>
        <dbReference type="ARBA" id="ARBA00022500"/>
    </source>
</evidence>
<dbReference type="PANTHER" id="PTHR43531:SF11">
    <property type="entry name" value="METHYL-ACCEPTING CHEMOTAXIS PROTEIN 3"/>
    <property type="match status" value="1"/>
</dbReference>
<name>A0A9D2M0T7_9FIRM</name>
<dbReference type="InterPro" id="IPR004090">
    <property type="entry name" value="Chemotax_Me-accpt_rcpt"/>
</dbReference>
<dbReference type="InterPro" id="IPR051310">
    <property type="entry name" value="MCP_chemotaxis"/>
</dbReference>
<dbReference type="SMART" id="SM00283">
    <property type="entry name" value="MA"/>
    <property type="match status" value="1"/>
</dbReference>
<evidence type="ECO:0000256" key="8">
    <source>
        <dbReference type="SAM" id="Phobius"/>
    </source>
</evidence>
<protein>
    <submittedName>
        <fullName evidence="11">HAMP domain-containing protein</fullName>
    </submittedName>
</protein>
<dbReference type="InterPro" id="IPR029095">
    <property type="entry name" value="NarX-like_N"/>
</dbReference>
<evidence type="ECO:0000256" key="6">
    <source>
        <dbReference type="ARBA" id="ARBA00029447"/>
    </source>
</evidence>
<reference evidence="11" key="1">
    <citation type="journal article" date="2021" name="PeerJ">
        <title>Extensive microbial diversity within the chicken gut microbiome revealed by metagenomics and culture.</title>
        <authorList>
            <person name="Gilroy R."/>
            <person name="Ravi A."/>
            <person name="Getino M."/>
            <person name="Pursley I."/>
            <person name="Horton D.L."/>
            <person name="Alikhan N.F."/>
            <person name="Baker D."/>
            <person name="Gharbi K."/>
            <person name="Hall N."/>
            <person name="Watson M."/>
            <person name="Adriaenssens E.M."/>
            <person name="Foster-Nyarko E."/>
            <person name="Jarju S."/>
            <person name="Secka A."/>
            <person name="Antonio M."/>
            <person name="Oren A."/>
            <person name="Chaudhuri R.R."/>
            <person name="La Ragione R."/>
            <person name="Hildebrand F."/>
            <person name="Pallen M.J."/>
        </authorList>
    </citation>
    <scope>NUCLEOTIDE SEQUENCE</scope>
    <source>
        <strain evidence="11">ChiBcec8-14828</strain>
    </source>
</reference>
<dbReference type="GO" id="GO:0007165">
    <property type="term" value="P:signal transduction"/>
    <property type="evidence" value="ECO:0007669"/>
    <property type="project" value="UniProtKB-KW"/>
</dbReference>
<gene>
    <name evidence="11" type="ORF">H9943_00590</name>
</gene>
<comment type="caution">
    <text evidence="11">The sequence shown here is derived from an EMBL/GenBank/DDBJ whole genome shotgun (WGS) entry which is preliminary data.</text>
</comment>
<dbReference type="Pfam" id="PF00672">
    <property type="entry name" value="HAMP"/>
    <property type="match status" value="1"/>
</dbReference>
<evidence type="ECO:0000256" key="7">
    <source>
        <dbReference type="PROSITE-ProRule" id="PRU00284"/>
    </source>
</evidence>
<dbReference type="GO" id="GO:0004888">
    <property type="term" value="F:transmembrane signaling receptor activity"/>
    <property type="evidence" value="ECO:0007669"/>
    <property type="project" value="InterPro"/>
</dbReference>
<accession>A0A9D2M0T7</accession>
<proteinExistence type="inferred from homology"/>
<dbReference type="GO" id="GO:0005886">
    <property type="term" value="C:plasma membrane"/>
    <property type="evidence" value="ECO:0007669"/>
    <property type="project" value="TreeGrafter"/>
</dbReference>
<keyword evidence="3 8" id="KW-0812">Transmembrane</keyword>
<evidence type="ECO:0000313" key="12">
    <source>
        <dbReference type="Proteomes" id="UP000824209"/>
    </source>
</evidence>
<evidence type="ECO:0000256" key="1">
    <source>
        <dbReference type="ARBA" id="ARBA00004141"/>
    </source>
</evidence>
<dbReference type="Gene3D" id="6.10.340.10">
    <property type="match status" value="1"/>
</dbReference>
<dbReference type="PANTHER" id="PTHR43531">
    <property type="entry name" value="PROTEIN ICFG"/>
    <property type="match status" value="1"/>
</dbReference>
<feature type="transmembrane region" description="Helical" evidence="8">
    <location>
        <begin position="155"/>
        <end position="175"/>
    </location>
</feature>
<feature type="domain" description="Methyl-accepting transducer" evidence="9">
    <location>
        <begin position="279"/>
        <end position="508"/>
    </location>
</feature>
<evidence type="ECO:0000313" key="11">
    <source>
        <dbReference type="EMBL" id="HJB38877.1"/>
    </source>
</evidence>
<feature type="domain" description="HAMP" evidence="10">
    <location>
        <begin position="177"/>
        <end position="229"/>
    </location>
</feature>
<dbReference type="SUPFAM" id="SSF58104">
    <property type="entry name" value="Methyl-accepting chemotaxis protein (MCP) signaling domain"/>
    <property type="match status" value="1"/>
</dbReference>
<dbReference type="EMBL" id="DWYA01000008">
    <property type="protein sequence ID" value="HJB38877.1"/>
    <property type="molecule type" value="Genomic_DNA"/>
</dbReference>
<dbReference type="CDD" id="cd06225">
    <property type="entry name" value="HAMP"/>
    <property type="match status" value="1"/>
</dbReference>
<dbReference type="Pfam" id="PF00015">
    <property type="entry name" value="MCPsignal"/>
    <property type="match status" value="1"/>
</dbReference>
<feature type="transmembrane region" description="Helical" evidence="8">
    <location>
        <begin position="6"/>
        <end position="29"/>
    </location>
</feature>
<dbReference type="InterPro" id="IPR003660">
    <property type="entry name" value="HAMP_dom"/>
</dbReference>
<keyword evidence="5 8" id="KW-0472">Membrane</keyword>
<evidence type="ECO:0000256" key="4">
    <source>
        <dbReference type="ARBA" id="ARBA00022989"/>
    </source>
</evidence>
<comment type="similarity">
    <text evidence="6">Belongs to the methyl-accepting chemotaxis (MCP) protein family.</text>
</comment>
<evidence type="ECO:0000256" key="3">
    <source>
        <dbReference type="ARBA" id="ARBA00022692"/>
    </source>
</evidence>